<organism evidence="1 2">
    <name type="scientific">Hymenobacter duratus</name>
    <dbReference type="NCBI Taxonomy" id="2771356"/>
    <lineage>
        <taxon>Bacteria</taxon>
        <taxon>Pseudomonadati</taxon>
        <taxon>Bacteroidota</taxon>
        <taxon>Cytophagia</taxon>
        <taxon>Cytophagales</taxon>
        <taxon>Hymenobacteraceae</taxon>
        <taxon>Hymenobacter</taxon>
    </lineage>
</organism>
<evidence type="ECO:0000313" key="1">
    <source>
        <dbReference type="EMBL" id="MBD2716737.1"/>
    </source>
</evidence>
<keyword evidence="2" id="KW-1185">Reference proteome</keyword>
<gene>
    <name evidence="1" type="ORF">IC231_16940</name>
</gene>
<name>A0ABR8JIP2_9BACT</name>
<sequence length="72" mass="7459">MSLGPATQAGRWYAACLYAAGPGWAVVHDVPQHGTMPGRAGLYQMQAAPGRHTTQEAATAAAAALNKPEPCR</sequence>
<evidence type="ECO:0000313" key="2">
    <source>
        <dbReference type="Proteomes" id="UP000642468"/>
    </source>
</evidence>
<dbReference type="Proteomes" id="UP000642468">
    <property type="component" value="Unassembled WGS sequence"/>
</dbReference>
<reference evidence="1 2" key="1">
    <citation type="submission" date="2020-09" db="EMBL/GenBank/DDBJ databases">
        <authorList>
            <person name="Kim M.K."/>
        </authorList>
    </citation>
    <scope>NUCLEOTIDE SEQUENCE [LARGE SCALE GENOMIC DNA]</scope>
    <source>
        <strain evidence="1 2">BT646</strain>
    </source>
</reference>
<dbReference type="RefSeq" id="WP_190785679.1">
    <property type="nucleotide sequence ID" value="NZ_JACWZZ010000004.1"/>
</dbReference>
<comment type="caution">
    <text evidence="1">The sequence shown here is derived from an EMBL/GenBank/DDBJ whole genome shotgun (WGS) entry which is preliminary data.</text>
</comment>
<protein>
    <recommendedName>
        <fullName evidence="3">SPOR domain-containing protein</fullName>
    </recommendedName>
</protein>
<dbReference type="EMBL" id="JACWZZ010000004">
    <property type="protein sequence ID" value="MBD2716737.1"/>
    <property type="molecule type" value="Genomic_DNA"/>
</dbReference>
<evidence type="ECO:0008006" key="3">
    <source>
        <dbReference type="Google" id="ProtNLM"/>
    </source>
</evidence>
<accession>A0ABR8JIP2</accession>
<proteinExistence type="predicted"/>